<comment type="similarity">
    <text evidence="4">Belongs to the relA/spoT family.</text>
</comment>
<dbReference type="EC" id="2.7.6.5" evidence="2"/>
<dbReference type="Pfam" id="PF13328">
    <property type="entry name" value="HD_4"/>
    <property type="match status" value="1"/>
</dbReference>
<dbReference type="UniPathway" id="UPA00908">
    <property type="reaction ID" value="UER00884"/>
</dbReference>
<dbReference type="PROSITE" id="PS51671">
    <property type="entry name" value="ACT"/>
    <property type="match status" value="1"/>
</dbReference>
<evidence type="ECO:0000256" key="3">
    <source>
        <dbReference type="ARBA" id="ARBA00048244"/>
    </source>
</evidence>
<dbReference type="PROSITE" id="PS51831">
    <property type="entry name" value="HD"/>
    <property type="match status" value="1"/>
</dbReference>
<dbReference type="SUPFAM" id="SSF81301">
    <property type="entry name" value="Nucleotidyltransferase"/>
    <property type="match status" value="1"/>
</dbReference>
<dbReference type="InterPro" id="IPR012675">
    <property type="entry name" value="Beta-grasp_dom_sf"/>
</dbReference>
<dbReference type="NCBIfam" id="TIGR00691">
    <property type="entry name" value="spoT_relA"/>
    <property type="match status" value="1"/>
</dbReference>
<dbReference type="InterPro" id="IPR033655">
    <property type="entry name" value="TGS_RelA/SpoT"/>
</dbReference>
<dbReference type="InterPro" id="IPR012676">
    <property type="entry name" value="TGS-like"/>
</dbReference>
<dbReference type="InterPro" id="IPR043519">
    <property type="entry name" value="NT_sf"/>
</dbReference>
<gene>
    <name evidence="8" type="ORF">H9Q76_01600</name>
</gene>
<dbReference type="PANTHER" id="PTHR21262:SF31">
    <property type="entry name" value="GTP PYROPHOSPHOKINASE"/>
    <property type="match status" value="1"/>
</dbReference>
<dbReference type="InterPro" id="IPR003607">
    <property type="entry name" value="HD/PDEase_dom"/>
</dbReference>
<evidence type="ECO:0000256" key="2">
    <source>
        <dbReference type="ARBA" id="ARBA00013251"/>
    </source>
</evidence>
<dbReference type="Gene3D" id="3.10.20.30">
    <property type="match status" value="1"/>
</dbReference>
<dbReference type="Pfam" id="PF04607">
    <property type="entry name" value="RelA_SpoT"/>
    <property type="match status" value="1"/>
</dbReference>
<dbReference type="InterPro" id="IPR006674">
    <property type="entry name" value="HD_domain"/>
</dbReference>
<dbReference type="Gene3D" id="1.10.3210.10">
    <property type="entry name" value="Hypothetical protein af1432"/>
    <property type="match status" value="1"/>
</dbReference>
<evidence type="ECO:0000259" key="6">
    <source>
        <dbReference type="PROSITE" id="PS51831"/>
    </source>
</evidence>
<feature type="domain" description="HD" evidence="6">
    <location>
        <begin position="71"/>
        <end position="171"/>
    </location>
</feature>
<dbReference type="Pfam" id="PF19296">
    <property type="entry name" value="RelA_AH_RIS"/>
    <property type="match status" value="1"/>
</dbReference>
<dbReference type="FunFam" id="3.10.20.30:FF:000002">
    <property type="entry name" value="GTP pyrophosphokinase (RelA/SpoT)"/>
    <property type="match status" value="1"/>
</dbReference>
<evidence type="ECO:0000259" key="5">
    <source>
        <dbReference type="PROSITE" id="PS51671"/>
    </source>
</evidence>
<dbReference type="GO" id="GO:0016787">
    <property type="term" value="F:hydrolase activity"/>
    <property type="evidence" value="ECO:0007669"/>
    <property type="project" value="UniProtKB-KW"/>
</dbReference>
<reference evidence="8 9" key="1">
    <citation type="submission" date="2020-08" db="EMBL/GenBank/DDBJ databases">
        <authorList>
            <person name="Liu C."/>
            <person name="Sun Q."/>
        </authorList>
    </citation>
    <scope>NUCLEOTIDE SEQUENCE [LARGE SCALE GENOMIC DNA]</scope>
    <source>
        <strain evidence="8 9">NSJ-4</strain>
    </source>
</reference>
<comment type="catalytic activity">
    <reaction evidence="3">
        <text>GTP + ATP = guanosine 3'-diphosphate 5'-triphosphate + AMP</text>
        <dbReference type="Rhea" id="RHEA:22088"/>
        <dbReference type="ChEBI" id="CHEBI:30616"/>
        <dbReference type="ChEBI" id="CHEBI:37565"/>
        <dbReference type="ChEBI" id="CHEBI:142410"/>
        <dbReference type="ChEBI" id="CHEBI:456215"/>
        <dbReference type="EC" id="2.7.6.5"/>
    </reaction>
</comment>
<evidence type="ECO:0000259" key="7">
    <source>
        <dbReference type="PROSITE" id="PS51880"/>
    </source>
</evidence>
<keyword evidence="8" id="KW-0378">Hydrolase</keyword>
<feature type="domain" description="TGS" evidence="7">
    <location>
        <begin position="415"/>
        <end position="476"/>
    </location>
</feature>
<dbReference type="PANTHER" id="PTHR21262">
    <property type="entry name" value="GUANOSINE-3',5'-BIS DIPHOSPHATE 3'-PYROPHOSPHOHYDROLASE"/>
    <property type="match status" value="1"/>
</dbReference>
<name>A0A7G9FNA3_9FIRM</name>
<dbReference type="SUPFAM" id="SSF55021">
    <property type="entry name" value="ACT-like"/>
    <property type="match status" value="1"/>
</dbReference>
<dbReference type="Gene3D" id="3.30.70.260">
    <property type="match status" value="1"/>
</dbReference>
<comment type="function">
    <text evidence="4">In eubacteria ppGpp (guanosine 3'-diphosphate 5'-diphosphate) is a mediator of the stringent response that coordinates a variety of cellular activities in response to changes in nutritional abundance.</text>
</comment>
<dbReference type="CDD" id="cd00077">
    <property type="entry name" value="HDc"/>
    <property type="match status" value="1"/>
</dbReference>
<protein>
    <recommendedName>
        <fullName evidence="2">GTP diphosphokinase</fullName>
        <ecNumber evidence="2">2.7.6.5</ecNumber>
    </recommendedName>
</protein>
<dbReference type="GO" id="GO:0008728">
    <property type="term" value="F:GTP diphosphokinase activity"/>
    <property type="evidence" value="ECO:0007669"/>
    <property type="project" value="UniProtKB-EC"/>
</dbReference>
<dbReference type="SMART" id="SM00954">
    <property type="entry name" value="RelA_SpoT"/>
    <property type="match status" value="1"/>
</dbReference>
<organism evidence="8 9">
    <name type="scientific">Wujia chipingensis</name>
    <dbReference type="NCBI Taxonomy" id="2763670"/>
    <lineage>
        <taxon>Bacteria</taxon>
        <taxon>Bacillati</taxon>
        <taxon>Bacillota</taxon>
        <taxon>Clostridia</taxon>
        <taxon>Lachnospirales</taxon>
        <taxon>Lachnospiraceae</taxon>
        <taxon>Wujia</taxon>
    </lineage>
</organism>
<dbReference type="Pfam" id="PF02824">
    <property type="entry name" value="TGS"/>
    <property type="match status" value="1"/>
</dbReference>
<dbReference type="KEGG" id="wcp:H9Q76_01600"/>
<dbReference type="InterPro" id="IPR002912">
    <property type="entry name" value="ACT_dom"/>
</dbReference>
<dbReference type="FunFam" id="3.30.460.10:FF:000001">
    <property type="entry name" value="GTP pyrophosphokinase RelA"/>
    <property type="match status" value="1"/>
</dbReference>
<dbReference type="InterPro" id="IPR004811">
    <property type="entry name" value="RelA/Spo_fam"/>
</dbReference>
<dbReference type="InterPro" id="IPR007685">
    <property type="entry name" value="RelA_SpoT"/>
</dbReference>
<dbReference type="CDD" id="cd04876">
    <property type="entry name" value="ACT_RelA-SpoT"/>
    <property type="match status" value="1"/>
</dbReference>
<dbReference type="AlphaFoldDB" id="A0A7G9FNA3"/>
<evidence type="ECO:0000256" key="4">
    <source>
        <dbReference type="RuleBase" id="RU003847"/>
    </source>
</evidence>
<dbReference type="GO" id="GO:0015970">
    <property type="term" value="P:guanosine tetraphosphate biosynthetic process"/>
    <property type="evidence" value="ECO:0007669"/>
    <property type="project" value="UniProtKB-UniPathway"/>
</dbReference>
<dbReference type="RefSeq" id="WP_021986096.1">
    <property type="nucleotide sequence ID" value="NZ_CP060632.1"/>
</dbReference>
<dbReference type="CDD" id="cd01668">
    <property type="entry name" value="TGS_RSH"/>
    <property type="match status" value="1"/>
</dbReference>
<dbReference type="Pfam" id="PF13291">
    <property type="entry name" value="ACT_4"/>
    <property type="match status" value="1"/>
</dbReference>
<dbReference type="PROSITE" id="PS51880">
    <property type="entry name" value="TGS"/>
    <property type="match status" value="1"/>
</dbReference>
<dbReference type="InterPro" id="IPR045865">
    <property type="entry name" value="ACT-like_dom_sf"/>
</dbReference>
<dbReference type="GO" id="GO:0005886">
    <property type="term" value="C:plasma membrane"/>
    <property type="evidence" value="ECO:0007669"/>
    <property type="project" value="TreeGrafter"/>
</dbReference>
<evidence type="ECO:0000313" key="9">
    <source>
        <dbReference type="Proteomes" id="UP000515819"/>
    </source>
</evidence>
<sequence length="758" mass="86483">MADTTYKIPHDTLKKEISKPEDFTPPEELYKKLIATIRAYRPTTDLSEIEKAYKIASKAHEGQKRKSGEPYIIHPLCVAIILAELELDKETIVAGILHDVVEDTVMTREEIAKEFSEEVALLVDGVTKLTQLDLSQDKIEVQAENLRKMFLAMAKDIRVILIKLADRLHNLRTMQYQSPAKQIEKSRETMDIYAPLAHRLGISKIKVELDDLSMQYLYPEVYKNLKEEITTRLNASEDFIVQMVEQVKQYMKEAGIEAEVDGRVKHLFSIYKKMITQNKTLDQIYDIHAIRIKVDTVRDCYAALGIIHEKYKPIPGRFKDYIAMPKENMYQSLHTTLIGPGGRPFEIQIRTYEMHRTAEYGIAAHWKYKEGGSGKNDNEEQKLSWLRQILEWQTDTTDNKEFMNAIKTDLDLFSDQVYVFTPAGDVKNLPAGSTPIDFAYSIHTAVGNKLIGARVNGRQVPIETELHNGDRVEIITSQNSKGPSMDWLSVVKSSQAKTKINQWFRQENKTDNIQRGKDAMAAYCKTKGIVLSNLLQPELQEKVMKKYNFLTWDAVLASIGHGGLKEGQVVNRLQEEYKKEEAKKITEEQIVDKINTPGRGESHKHAKGGIVVKGMDDVAVRFSRCCAPVPGDEIVGYITRGRGVSIHRTDCVNVLCMDEFDRKRLIEAEWSEDLLQNQKMYMTEINIYANDSKGLVFSLSKIFNEENINLTGMNVRVNKQGKATVSVKFEIRSKEQLNKLIAKIRNVEGIIDIERTTG</sequence>
<dbReference type="InterPro" id="IPR004095">
    <property type="entry name" value="TGS"/>
</dbReference>
<dbReference type="Proteomes" id="UP000515819">
    <property type="component" value="Chromosome"/>
</dbReference>
<dbReference type="SUPFAM" id="SSF109604">
    <property type="entry name" value="HD-domain/PDEase-like"/>
    <property type="match status" value="1"/>
</dbReference>
<dbReference type="SMART" id="SM00471">
    <property type="entry name" value="HDc"/>
    <property type="match status" value="1"/>
</dbReference>
<dbReference type="FunFam" id="1.10.3210.10:FF:000001">
    <property type="entry name" value="GTP pyrophosphokinase RelA"/>
    <property type="match status" value="1"/>
</dbReference>
<proteinExistence type="inferred from homology"/>
<comment type="pathway">
    <text evidence="1">Purine metabolism; ppGpp biosynthesis; ppGpp from GTP: step 1/2.</text>
</comment>
<accession>A0A7G9FNA3</accession>
<feature type="domain" description="ACT" evidence="5">
    <location>
        <begin position="684"/>
        <end position="758"/>
    </location>
</feature>
<dbReference type="Gene3D" id="3.30.460.10">
    <property type="entry name" value="Beta Polymerase, domain 2"/>
    <property type="match status" value="1"/>
</dbReference>
<dbReference type="CDD" id="cd05399">
    <property type="entry name" value="NT_Rel-Spo_like"/>
    <property type="match status" value="1"/>
</dbReference>
<evidence type="ECO:0000313" key="8">
    <source>
        <dbReference type="EMBL" id="QNM00035.1"/>
    </source>
</evidence>
<evidence type="ECO:0000256" key="1">
    <source>
        <dbReference type="ARBA" id="ARBA00004976"/>
    </source>
</evidence>
<dbReference type="SUPFAM" id="SSF81271">
    <property type="entry name" value="TGS-like"/>
    <property type="match status" value="1"/>
</dbReference>
<dbReference type="EMBL" id="CP060632">
    <property type="protein sequence ID" value="QNM00035.1"/>
    <property type="molecule type" value="Genomic_DNA"/>
</dbReference>
<dbReference type="InterPro" id="IPR045600">
    <property type="entry name" value="RelA/SpoT_AH_RIS"/>
</dbReference>
<keyword evidence="9" id="KW-1185">Reference proteome</keyword>